<dbReference type="InterPro" id="IPR054289">
    <property type="entry name" value="DUF7025"/>
</dbReference>
<reference evidence="2" key="1">
    <citation type="submission" date="2023-01" db="EMBL/GenBank/DDBJ databases">
        <title>Colletotrichum chrysophilum M932 genome sequence.</title>
        <authorList>
            <person name="Baroncelli R."/>
        </authorList>
    </citation>
    <scope>NUCLEOTIDE SEQUENCE</scope>
    <source>
        <strain evidence="2">M932</strain>
    </source>
</reference>
<dbReference type="AlphaFoldDB" id="A0AAD9A6X5"/>
<dbReference type="PANTHER" id="PTHR46411:SF2">
    <property type="entry name" value="AAA+ ATPASE DOMAIN-CONTAINING PROTEIN"/>
    <property type="match status" value="1"/>
</dbReference>
<sequence>MAELALANIQHPKFNRRLHDDEAIAFPYLWWFHRRTEIGIAIQSLDTEFRTHVALVEQYIQDRLGQDWRKVDSWLMEGRITAKYLEYLFVPEGILVSKAEGVERHQLRGVVVTDWIHVDPSDPRDFATINVTSWDFGGSFFRTEEKASFASLPTAKTDGSFAIQDLFPAYPIKYATPEIVERLKQRGEMIWRCRFQHYVSYTGFAGDGMQPSAESRFMIDFSTFNQMHPQRKKKPSAIILGDEDMSQDEPNLGDAFFMCLPAKTVGLNMHKKEWVDLEADFLEDVRWNDEAFKHLVIDSNTKELVQAVITTQLKAEENTDLIRGKGNGLFILLHGGRGTGKTLTAESVAEIAKKPLYRVTCGDIGTSAEIVEKYLESVLLLGKTWGCVVLLDEADVFLEERSLKNIERNALVSVFLRVLEYYDGILILTSNRVGTFDEAFKSRIQLNLRYQNLNEQQRFQIWTNFIDRIEKLNTQRIPSGGLCKANVGQQQDFGIDAEEIRHHLTELAKTNLNDREIRNAISTARQLAVYKGKPLGYQHINSVIKEATKFDEYLREISKGYTADDIRRGRGER</sequence>
<dbReference type="InterPro" id="IPR056599">
    <property type="entry name" value="AAA_lid_fung"/>
</dbReference>
<proteinExistence type="predicted"/>
<name>A0AAD9A6X5_9PEZI</name>
<evidence type="ECO:0000259" key="1">
    <source>
        <dbReference type="SMART" id="SM00382"/>
    </source>
</evidence>
<dbReference type="GO" id="GO:0016887">
    <property type="term" value="F:ATP hydrolysis activity"/>
    <property type="evidence" value="ECO:0007669"/>
    <property type="project" value="InterPro"/>
</dbReference>
<keyword evidence="3" id="KW-1185">Reference proteome</keyword>
<dbReference type="EMBL" id="JAQOWY010000476">
    <property type="protein sequence ID" value="KAK1841510.1"/>
    <property type="molecule type" value="Genomic_DNA"/>
</dbReference>
<dbReference type="GO" id="GO:0005524">
    <property type="term" value="F:ATP binding"/>
    <property type="evidence" value="ECO:0007669"/>
    <property type="project" value="InterPro"/>
</dbReference>
<dbReference type="Pfam" id="PF22942">
    <property type="entry name" value="DUF7025"/>
    <property type="match status" value="1"/>
</dbReference>
<organism evidence="2 3">
    <name type="scientific">Colletotrichum chrysophilum</name>
    <dbReference type="NCBI Taxonomy" id="1836956"/>
    <lineage>
        <taxon>Eukaryota</taxon>
        <taxon>Fungi</taxon>
        <taxon>Dikarya</taxon>
        <taxon>Ascomycota</taxon>
        <taxon>Pezizomycotina</taxon>
        <taxon>Sordariomycetes</taxon>
        <taxon>Hypocreomycetidae</taxon>
        <taxon>Glomerellales</taxon>
        <taxon>Glomerellaceae</taxon>
        <taxon>Colletotrichum</taxon>
        <taxon>Colletotrichum gloeosporioides species complex</taxon>
    </lineage>
</organism>
<dbReference type="SUPFAM" id="SSF52540">
    <property type="entry name" value="P-loop containing nucleoside triphosphate hydrolases"/>
    <property type="match status" value="1"/>
</dbReference>
<gene>
    <name evidence="2" type="ORF">CCHR01_15871</name>
</gene>
<dbReference type="InterPro" id="IPR003959">
    <property type="entry name" value="ATPase_AAA_core"/>
</dbReference>
<evidence type="ECO:0000313" key="2">
    <source>
        <dbReference type="EMBL" id="KAK1841510.1"/>
    </source>
</evidence>
<feature type="domain" description="AAA+ ATPase" evidence="1">
    <location>
        <begin position="327"/>
        <end position="454"/>
    </location>
</feature>
<dbReference type="Gene3D" id="3.40.50.300">
    <property type="entry name" value="P-loop containing nucleotide triphosphate hydrolases"/>
    <property type="match status" value="1"/>
</dbReference>
<accession>A0AAD9A6X5</accession>
<dbReference type="InterPro" id="IPR027417">
    <property type="entry name" value="P-loop_NTPase"/>
</dbReference>
<evidence type="ECO:0000313" key="3">
    <source>
        <dbReference type="Proteomes" id="UP001243330"/>
    </source>
</evidence>
<dbReference type="SMART" id="SM00382">
    <property type="entry name" value="AAA"/>
    <property type="match status" value="1"/>
</dbReference>
<dbReference type="Pfam" id="PF23232">
    <property type="entry name" value="AAA_lid_13"/>
    <property type="match status" value="1"/>
</dbReference>
<dbReference type="Proteomes" id="UP001243330">
    <property type="component" value="Unassembled WGS sequence"/>
</dbReference>
<dbReference type="InterPro" id="IPR003593">
    <property type="entry name" value="AAA+_ATPase"/>
</dbReference>
<dbReference type="Pfam" id="PF00004">
    <property type="entry name" value="AAA"/>
    <property type="match status" value="1"/>
</dbReference>
<protein>
    <submittedName>
        <fullName evidence="2">AAA family ATPase</fullName>
    </submittedName>
</protein>
<dbReference type="PANTHER" id="PTHR46411">
    <property type="entry name" value="FAMILY ATPASE, PUTATIVE-RELATED"/>
    <property type="match status" value="1"/>
</dbReference>
<comment type="caution">
    <text evidence="2">The sequence shown here is derived from an EMBL/GenBank/DDBJ whole genome shotgun (WGS) entry which is preliminary data.</text>
</comment>